<dbReference type="GO" id="GO:0046872">
    <property type="term" value="F:metal ion binding"/>
    <property type="evidence" value="ECO:0007669"/>
    <property type="project" value="UniProtKB-KW"/>
</dbReference>
<keyword evidence="1" id="KW-0808">Transferase</keyword>
<dbReference type="GO" id="GO:0016798">
    <property type="term" value="F:hydrolase activity, acting on glycosyl bonds"/>
    <property type="evidence" value="ECO:0007669"/>
    <property type="project" value="UniProtKB-KW"/>
</dbReference>
<dbReference type="PANTHER" id="PTHR42909:SF1">
    <property type="entry name" value="CARBOHYDRATE KINASE PFKB DOMAIN-CONTAINING PROTEIN"/>
    <property type="match status" value="1"/>
</dbReference>
<evidence type="ECO:0000256" key="2">
    <source>
        <dbReference type="ARBA" id="ARBA00022723"/>
    </source>
</evidence>
<evidence type="ECO:0000256" key="3">
    <source>
        <dbReference type="ARBA" id="ARBA00022777"/>
    </source>
</evidence>
<feature type="domain" description="Carbohydrate kinase PfkB" evidence="9">
    <location>
        <begin position="674"/>
        <end position="721"/>
    </location>
</feature>
<feature type="region of interest" description="Disordered" evidence="8">
    <location>
        <begin position="411"/>
        <end position="440"/>
    </location>
</feature>
<feature type="region of interest" description="Disordered" evidence="8">
    <location>
        <begin position="378"/>
        <end position="398"/>
    </location>
</feature>
<accession>A0A6G1I2R9</accession>
<evidence type="ECO:0000256" key="4">
    <source>
        <dbReference type="ARBA" id="ARBA00022801"/>
    </source>
</evidence>
<reference evidence="10" key="1">
    <citation type="journal article" date="2020" name="Stud. Mycol.">
        <title>101 Dothideomycetes genomes: a test case for predicting lifestyles and emergence of pathogens.</title>
        <authorList>
            <person name="Haridas S."/>
            <person name="Albert R."/>
            <person name="Binder M."/>
            <person name="Bloem J."/>
            <person name="Labutti K."/>
            <person name="Salamov A."/>
            <person name="Andreopoulos B."/>
            <person name="Baker S."/>
            <person name="Barry K."/>
            <person name="Bills G."/>
            <person name="Bluhm B."/>
            <person name="Cannon C."/>
            <person name="Castanera R."/>
            <person name="Culley D."/>
            <person name="Daum C."/>
            <person name="Ezra D."/>
            <person name="Gonzalez J."/>
            <person name="Henrissat B."/>
            <person name="Kuo A."/>
            <person name="Liang C."/>
            <person name="Lipzen A."/>
            <person name="Lutzoni F."/>
            <person name="Magnuson J."/>
            <person name="Mondo S."/>
            <person name="Nolan M."/>
            <person name="Ohm R."/>
            <person name="Pangilinan J."/>
            <person name="Park H.-J."/>
            <person name="Ramirez L."/>
            <person name="Alfaro M."/>
            <person name="Sun H."/>
            <person name="Tritt A."/>
            <person name="Yoshinaga Y."/>
            <person name="Zwiers L.-H."/>
            <person name="Turgeon B."/>
            <person name="Goodwin S."/>
            <person name="Spatafora J."/>
            <person name="Crous P."/>
            <person name="Grigoriev I."/>
        </authorList>
    </citation>
    <scope>NUCLEOTIDE SEQUENCE</scope>
    <source>
        <strain evidence="10">CBS 262.69</strain>
    </source>
</reference>
<feature type="compositionally biased region" description="Pro residues" evidence="8">
    <location>
        <begin position="384"/>
        <end position="396"/>
    </location>
</feature>
<dbReference type="HAMAP" id="MF_01876">
    <property type="entry name" value="PsiMP_glycosidase"/>
    <property type="match status" value="1"/>
</dbReference>
<dbReference type="SUPFAM" id="SSF110581">
    <property type="entry name" value="Indigoidine synthase A-like"/>
    <property type="match status" value="1"/>
</dbReference>
<evidence type="ECO:0000256" key="8">
    <source>
        <dbReference type="SAM" id="MobiDB-lite"/>
    </source>
</evidence>
<gene>
    <name evidence="10" type="ORF">EJ06DRAFT_554939</name>
</gene>
<feature type="domain" description="Carbohydrate kinase PfkB" evidence="9">
    <location>
        <begin position="427"/>
        <end position="506"/>
    </location>
</feature>
<dbReference type="Proteomes" id="UP000799640">
    <property type="component" value="Unassembled WGS sequence"/>
</dbReference>
<proteinExistence type="inferred from homology"/>
<dbReference type="SUPFAM" id="SSF53613">
    <property type="entry name" value="Ribokinase-like"/>
    <property type="match status" value="1"/>
</dbReference>
<keyword evidence="11" id="KW-1185">Reference proteome</keyword>
<keyword evidence="2" id="KW-0479">Metal-binding</keyword>
<dbReference type="GO" id="GO:0004730">
    <property type="term" value="F:pseudouridylate synthase activity"/>
    <property type="evidence" value="ECO:0007669"/>
    <property type="project" value="InterPro"/>
</dbReference>
<dbReference type="GO" id="GO:0005737">
    <property type="term" value="C:cytoplasm"/>
    <property type="evidence" value="ECO:0007669"/>
    <property type="project" value="TreeGrafter"/>
</dbReference>
<organism evidence="10 11">
    <name type="scientific">Trichodelitschia bisporula</name>
    <dbReference type="NCBI Taxonomy" id="703511"/>
    <lineage>
        <taxon>Eukaryota</taxon>
        <taxon>Fungi</taxon>
        <taxon>Dikarya</taxon>
        <taxon>Ascomycota</taxon>
        <taxon>Pezizomycotina</taxon>
        <taxon>Dothideomycetes</taxon>
        <taxon>Dothideomycetes incertae sedis</taxon>
        <taxon>Phaeotrichales</taxon>
        <taxon>Phaeotrichaceae</taxon>
        <taxon>Trichodelitschia</taxon>
    </lineage>
</organism>
<dbReference type="PANTHER" id="PTHR42909">
    <property type="entry name" value="ZGC:136858"/>
    <property type="match status" value="1"/>
</dbReference>
<evidence type="ECO:0000313" key="11">
    <source>
        <dbReference type="Proteomes" id="UP000799640"/>
    </source>
</evidence>
<dbReference type="InterPro" id="IPR022830">
    <property type="entry name" value="Indigdn_synthA-like"/>
</dbReference>
<keyword evidence="7" id="KW-0326">Glycosidase</keyword>
<dbReference type="InterPro" id="IPR007342">
    <property type="entry name" value="PsuG"/>
</dbReference>
<dbReference type="GO" id="GO:0016301">
    <property type="term" value="F:kinase activity"/>
    <property type="evidence" value="ECO:0007669"/>
    <property type="project" value="UniProtKB-KW"/>
</dbReference>
<evidence type="ECO:0000313" key="10">
    <source>
        <dbReference type="EMBL" id="KAF2402275.1"/>
    </source>
</evidence>
<dbReference type="Gene3D" id="3.40.1190.20">
    <property type="match status" value="1"/>
</dbReference>
<evidence type="ECO:0000256" key="7">
    <source>
        <dbReference type="ARBA" id="ARBA00023295"/>
    </source>
</evidence>
<dbReference type="Pfam" id="PF04227">
    <property type="entry name" value="Indigoidine_A"/>
    <property type="match status" value="1"/>
</dbReference>
<dbReference type="EMBL" id="ML996691">
    <property type="protein sequence ID" value="KAF2402275.1"/>
    <property type="molecule type" value="Genomic_DNA"/>
</dbReference>
<evidence type="ECO:0000256" key="6">
    <source>
        <dbReference type="ARBA" id="ARBA00023239"/>
    </source>
</evidence>
<dbReference type="InterPro" id="IPR002173">
    <property type="entry name" value="Carboh/pur_kinase_PfkB_CS"/>
</dbReference>
<keyword evidence="5" id="KW-0464">Manganese</keyword>
<keyword evidence="4" id="KW-0378">Hydrolase</keyword>
<name>A0A6G1I2R9_9PEZI</name>
<dbReference type="InterPro" id="IPR011611">
    <property type="entry name" value="PfkB_dom"/>
</dbReference>
<dbReference type="PROSITE" id="PS00583">
    <property type="entry name" value="PFKB_KINASES_1"/>
    <property type="match status" value="1"/>
</dbReference>
<keyword evidence="3" id="KW-0418">Kinase</keyword>
<evidence type="ECO:0000256" key="5">
    <source>
        <dbReference type="ARBA" id="ARBA00023211"/>
    </source>
</evidence>
<dbReference type="Gene3D" id="3.40.1790.10">
    <property type="entry name" value="Indigoidine synthase domain"/>
    <property type="match status" value="1"/>
</dbReference>
<evidence type="ECO:0000256" key="1">
    <source>
        <dbReference type="ARBA" id="ARBA00022679"/>
    </source>
</evidence>
<sequence length="758" mass="79218">MIQSISSSVRPRRLAFGVSGRLRRCYSPNPFFAVSEEVREAVHSNKPIVALETTIYTHGYPYPENVALASELESIVRINGGVPATIGILNGVAKVGMSPEEIIQLASSVGQASTLKLSRRDLAFATGLRLVGKSFHGGTTIASTMILAHAAGIKVFATGGLGGVHRGAETTMDISADLTELGRTPVTVISSGCKSFLDIPKTLEYLETQGVGVATFADGREGKVDFPAFWARESGVRSPMVLRDEVEAAAVIYAQHQLGLQSGLHFANPIPAEAAIAKAEIDAMIDEAICQADAAGASGKDNTPFILNKIKELSGGKSLAANRALIVSNVKRGALVAGELSKLEGAREDESSKGSKSIRISHFQVSQENNTAANVPSTLYADLAPPPPPPSDPHPPAKVLVAGSLALDHTCTFTPLPSSPSPLTPQPRTSNPATITQSPGGVAHNVALTLHTLGIPSLLHSYIGPDPAGPALLTHLANAGMRTDAIHTLRQSRTAQYVSVNDVKNDLVLGMADMGIIESAGAAPEWRPEVPEGVDWLVLDANWMGGAQRAWLRAARAKGVNTALEPVSVPKAGRVFALGEGEEAVPVWPDHVLDLIAPNRDEVLAMHAAARGAGALEGKGWWSVVDALGIGDGGARSRFERVCGGALVDEGVPQCAVQLLPFAPVVLVFPALEVDPSEVVSVNGAGDTFLGAMVARLVLGGTVESAVGFAQGAAVETLRSRRAVGEGVARLKGTGLGEGIMERGGRGFSMERRKYGVM</sequence>
<protein>
    <recommendedName>
        <fullName evidence="9">Carbohydrate kinase PfkB domain-containing protein</fullName>
    </recommendedName>
</protein>
<dbReference type="AlphaFoldDB" id="A0A6G1I2R9"/>
<evidence type="ECO:0000259" key="9">
    <source>
        <dbReference type="Pfam" id="PF00294"/>
    </source>
</evidence>
<dbReference type="PROSITE" id="PS00584">
    <property type="entry name" value="PFKB_KINASES_2"/>
    <property type="match status" value="1"/>
</dbReference>
<dbReference type="InterPro" id="IPR029056">
    <property type="entry name" value="Ribokinase-like"/>
</dbReference>
<dbReference type="OrthoDB" id="198885at2759"/>
<keyword evidence="6" id="KW-0456">Lyase</keyword>
<dbReference type="Pfam" id="PF00294">
    <property type="entry name" value="PfkB"/>
    <property type="match status" value="2"/>
</dbReference>